<organism evidence="2 3">
    <name type="scientific">Lentinula raphanica</name>
    <dbReference type="NCBI Taxonomy" id="153919"/>
    <lineage>
        <taxon>Eukaryota</taxon>
        <taxon>Fungi</taxon>
        <taxon>Dikarya</taxon>
        <taxon>Basidiomycota</taxon>
        <taxon>Agaricomycotina</taxon>
        <taxon>Agaricomycetes</taxon>
        <taxon>Agaricomycetidae</taxon>
        <taxon>Agaricales</taxon>
        <taxon>Marasmiineae</taxon>
        <taxon>Omphalotaceae</taxon>
        <taxon>Lentinula</taxon>
    </lineage>
</organism>
<feature type="region of interest" description="Disordered" evidence="1">
    <location>
        <begin position="1"/>
        <end position="25"/>
    </location>
</feature>
<feature type="compositionally biased region" description="Polar residues" evidence="1">
    <location>
        <begin position="7"/>
        <end position="19"/>
    </location>
</feature>
<evidence type="ECO:0000313" key="2">
    <source>
        <dbReference type="EMBL" id="KAJ3844591.1"/>
    </source>
</evidence>
<keyword evidence="3" id="KW-1185">Reference proteome</keyword>
<accession>A0AA38UKX8</accession>
<sequence>MVLRGPRSSSTIGASNLPTFQPDGRPTVAQTLRPKQEYSHLTTWIAVKLFDVMIDDDRSFRLILVWRIYARRSEQNFDYVSEKRYCGVNPKEFWVQGPSLYNGQGLRLRIDWGIGGTMNCRQIMTNLFEYDAGQYPVKSTTRGELEISLRNLLSAYAFSAQSWQDHGRLEVRTHEIYYVQIMSSGFLRRTRTFIEQMKMLRIVNLEVEQEGET</sequence>
<name>A0AA38UKX8_9AGAR</name>
<gene>
    <name evidence="2" type="ORF">F5878DRAFT_637230</name>
</gene>
<evidence type="ECO:0000313" key="3">
    <source>
        <dbReference type="Proteomes" id="UP001163846"/>
    </source>
</evidence>
<dbReference type="Proteomes" id="UP001163846">
    <property type="component" value="Unassembled WGS sequence"/>
</dbReference>
<proteinExistence type="predicted"/>
<comment type="caution">
    <text evidence="2">The sequence shown here is derived from an EMBL/GenBank/DDBJ whole genome shotgun (WGS) entry which is preliminary data.</text>
</comment>
<dbReference type="EMBL" id="MU805950">
    <property type="protein sequence ID" value="KAJ3844591.1"/>
    <property type="molecule type" value="Genomic_DNA"/>
</dbReference>
<evidence type="ECO:0000256" key="1">
    <source>
        <dbReference type="SAM" id="MobiDB-lite"/>
    </source>
</evidence>
<reference evidence="2" key="1">
    <citation type="submission" date="2022-08" db="EMBL/GenBank/DDBJ databases">
        <authorList>
            <consortium name="DOE Joint Genome Institute"/>
            <person name="Min B."/>
            <person name="Riley R."/>
            <person name="Sierra-Patev S."/>
            <person name="Naranjo-Ortiz M."/>
            <person name="Looney B."/>
            <person name="Konkel Z."/>
            <person name="Slot J.C."/>
            <person name="Sakamoto Y."/>
            <person name="Steenwyk J.L."/>
            <person name="Rokas A."/>
            <person name="Carro J."/>
            <person name="Camarero S."/>
            <person name="Ferreira P."/>
            <person name="Molpeceres G."/>
            <person name="Ruiz-Duenas F.J."/>
            <person name="Serrano A."/>
            <person name="Henrissat B."/>
            <person name="Drula E."/>
            <person name="Hughes K.W."/>
            <person name="Mata J.L."/>
            <person name="Ishikawa N.K."/>
            <person name="Vargas-Isla R."/>
            <person name="Ushijima S."/>
            <person name="Smith C.A."/>
            <person name="Ahrendt S."/>
            <person name="Andreopoulos W."/>
            <person name="He G."/>
            <person name="Labutti K."/>
            <person name="Lipzen A."/>
            <person name="Ng V."/>
            <person name="Sandor L."/>
            <person name="Barry K."/>
            <person name="Martinez A.T."/>
            <person name="Xiao Y."/>
            <person name="Gibbons J.G."/>
            <person name="Terashima K."/>
            <person name="Hibbett D.S."/>
            <person name="Grigoriev I.V."/>
        </authorList>
    </citation>
    <scope>NUCLEOTIDE SEQUENCE</scope>
    <source>
        <strain evidence="2">TFB9207</strain>
    </source>
</reference>
<protein>
    <submittedName>
        <fullName evidence="2">Uncharacterized protein</fullName>
    </submittedName>
</protein>
<dbReference type="AlphaFoldDB" id="A0AA38UKX8"/>